<proteinExistence type="predicted"/>
<reference evidence="1" key="1">
    <citation type="submission" date="2020-05" db="EMBL/GenBank/DDBJ databases">
        <authorList>
            <person name="Chiriac C."/>
            <person name="Salcher M."/>
            <person name="Ghai R."/>
            <person name="Kavagutti S V."/>
        </authorList>
    </citation>
    <scope>NUCLEOTIDE SEQUENCE</scope>
</reference>
<name>A0A6J6KWG8_9ZZZZ</name>
<dbReference type="AlphaFoldDB" id="A0A6J6KWG8"/>
<evidence type="ECO:0000313" key="1">
    <source>
        <dbReference type="EMBL" id="CAB4652329.1"/>
    </source>
</evidence>
<accession>A0A6J6KWG8</accession>
<gene>
    <name evidence="1" type="ORF">UFOPK2237_00597</name>
</gene>
<organism evidence="1">
    <name type="scientific">freshwater metagenome</name>
    <dbReference type="NCBI Taxonomy" id="449393"/>
    <lineage>
        <taxon>unclassified sequences</taxon>
        <taxon>metagenomes</taxon>
        <taxon>ecological metagenomes</taxon>
    </lineage>
</organism>
<dbReference type="EMBL" id="CAEZWI010000057">
    <property type="protein sequence ID" value="CAB4652329.1"/>
    <property type="molecule type" value="Genomic_DNA"/>
</dbReference>
<sequence length="78" mass="8197">MSYPLLSSSKLNGVNAGWVAVITGRPSTFSIVNGSGFNHELTNENPTNPARASAPTVTKNPKNLRKLYSIGPVLASGK</sequence>
<protein>
    <submittedName>
        <fullName evidence="1">Unannotated protein</fullName>
    </submittedName>
</protein>